<protein>
    <submittedName>
        <fullName evidence="1">Uncharacterized protein</fullName>
    </submittedName>
</protein>
<accession>A0A4R2GL63</accession>
<dbReference type="Proteomes" id="UP000295221">
    <property type="component" value="Unassembled WGS sequence"/>
</dbReference>
<evidence type="ECO:0000313" key="2">
    <source>
        <dbReference type="Proteomes" id="UP000295221"/>
    </source>
</evidence>
<sequence length="47" mass="5778">MPSPFATVILVIFKYFELNKHKLRKFIHKFLFKFTILHINNVYELHT</sequence>
<name>A0A4R2GL63_9BACT</name>
<reference evidence="1 2" key="1">
    <citation type="submission" date="2019-03" db="EMBL/GenBank/DDBJ databases">
        <title>Genomic Encyclopedia of Type Strains, Phase IV (KMG-IV): sequencing the most valuable type-strain genomes for metagenomic binning, comparative biology and taxonomic classification.</title>
        <authorList>
            <person name="Goeker M."/>
        </authorList>
    </citation>
    <scope>NUCLEOTIDE SEQUENCE [LARGE SCALE GENOMIC DNA]</scope>
    <source>
        <strain evidence="1 2">DSM 24179</strain>
    </source>
</reference>
<keyword evidence="2" id="KW-1185">Reference proteome</keyword>
<dbReference type="AlphaFoldDB" id="A0A4R2GL63"/>
<dbReference type="EMBL" id="SLWK01000003">
    <property type="protein sequence ID" value="TCO09326.1"/>
    <property type="molecule type" value="Genomic_DNA"/>
</dbReference>
<comment type="caution">
    <text evidence="1">The sequence shown here is derived from an EMBL/GenBank/DDBJ whole genome shotgun (WGS) entry which is preliminary data.</text>
</comment>
<organism evidence="1 2">
    <name type="scientific">Natronoflexus pectinivorans</name>
    <dbReference type="NCBI Taxonomy" id="682526"/>
    <lineage>
        <taxon>Bacteria</taxon>
        <taxon>Pseudomonadati</taxon>
        <taxon>Bacteroidota</taxon>
        <taxon>Bacteroidia</taxon>
        <taxon>Marinilabiliales</taxon>
        <taxon>Marinilabiliaceae</taxon>
        <taxon>Natronoflexus</taxon>
    </lineage>
</organism>
<evidence type="ECO:0000313" key="1">
    <source>
        <dbReference type="EMBL" id="TCO09326.1"/>
    </source>
</evidence>
<gene>
    <name evidence="1" type="ORF">EV194_103238</name>
</gene>
<proteinExistence type="predicted"/>